<gene>
    <name evidence="1" type="ORF">BpHYR1_000759</name>
</gene>
<dbReference type="AlphaFoldDB" id="A0A3M7RTL7"/>
<accession>A0A3M7RTL7</accession>
<sequence length="73" mass="8771">MPFIREKGKLKFEIKIKRSKYKLEKINFFKSNSLTCHNLKCIKLESMDIKRIYIALFVYIVGVVKFRKNLSKI</sequence>
<comment type="caution">
    <text evidence="1">The sequence shown here is derived from an EMBL/GenBank/DDBJ whole genome shotgun (WGS) entry which is preliminary data.</text>
</comment>
<evidence type="ECO:0000313" key="1">
    <source>
        <dbReference type="EMBL" id="RNA26799.1"/>
    </source>
</evidence>
<keyword evidence="2" id="KW-1185">Reference proteome</keyword>
<reference evidence="1 2" key="1">
    <citation type="journal article" date="2018" name="Sci. Rep.">
        <title>Genomic signatures of local adaptation to the degree of environmental predictability in rotifers.</title>
        <authorList>
            <person name="Franch-Gras L."/>
            <person name="Hahn C."/>
            <person name="Garcia-Roger E.M."/>
            <person name="Carmona M.J."/>
            <person name="Serra M."/>
            <person name="Gomez A."/>
        </authorList>
    </citation>
    <scope>NUCLEOTIDE SEQUENCE [LARGE SCALE GENOMIC DNA]</scope>
    <source>
        <strain evidence="1">HYR1</strain>
    </source>
</reference>
<name>A0A3M7RTL7_BRAPC</name>
<dbReference type="EMBL" id="REGN01002671">
    <property type="protein sequence ID" value="RNA26799.1"/>
    <property type="molecule type" value="Genomic_DNA"/>
</dbReference>
<evidence type="ECO:0000313" key="2">
    <source>
        <dbReference type="Proteomes" id="UP000276133"/>
    </source>
</evidence>
<dbReference type="Proteomes" id="UP000276133">
    <property type="component" value="Unassembled WGS sequence"/>
</dbReference>
<proteinExistence type="predicted"/>
<protein>
    <submittedName>
        <fullName evidence="1">Uncharacterized protein</fullName>
    </submittedName>
</protein>
<organism evidence="1 2">
    <name type="scientific">Brachionus plicatilis</name>
    <name type="common">Marine rotifer</name>
    <name type="synonym">Brachionus muelleri</name>
    <dbReference type="NCBI Taxonomy" id="10195"/>
    <lineage>
        <taxon>Eukaryota</taxon>
        <taxon>Metazoa</taxon>
        <taxon>Spiralia</taxon>
        <taxon>Gnathifera</taxon>
        <taxon>Rotifera</taxon>
        <taxon>Eurotatoria</taxon>
        <taxon>Monogononta</taxon>
        <taxon>Pseudotrocha</taxon>
        <taxon>Ploima</taxon>
        <taxon>Brachionidae</taxon>
        <taxon>Brachionus</taxon>
    </lineage>
</organism>